<evidence type="ECO:0000313" key="7">
    <source>
        <dbReference type="Proteomes" id="UP000221653"/>
    </source>
</evidence>
<dbReference type="RefSeq" id="WP_048379755.1">
    <property type="nucleotide sequence ID" value="NZ_LDYE01000004.1"/>
</dbReference>
<dbReference type="STRING" id="1724.GCA_001044175_01435"/>
<keyword evidence="1 4" id="KW-0413">Isomerase</keyword>
<dbReference type="NCBIfam" id="TIGR00236">
    <property type="entry name" value="wecB"/>
    <property type="match status" value="1"/>
</dbReference>
<dbReference type="CDD" id="cd03786">
    <property type="entry name" value="GTB_UDP-GlcNAc_2-Epimerase"/>
    <property type="match status" value="1"/>
</dbReference>
<dbReference type="OrthoDB" id="9803238at2"/>
<comment type="caution">
    <text evidence="6">The sequence shown here is derived from an EMBL/GenBank/DDBJ whole genome shotgun (WGS) entry which is preliminary data.</text>
</comment>
<comment type="similarity">
    <text evidence="2 4">Belongs to the UDP-N-acetylglucosamine 2-epimerase family.</text>
</comment>
<dbReference type="InterPro" id="IPR029767">
    <property type="entry name" value="WecB-like"/>
</dbReference>
<dbReference type="GO" id="GO:0008761">
    <property type="term" value="F:UDP-N-acetylglucosamine 2-epimerase activity"/>
    <property type="evidence" value="ECO:0007669"/>
    <property type="project" value="UniProtKB-EC"/>
</dbReference>
<dbReference type="InterPro" id="IPR003331">
    <property type="entry name" value="UDP_GlcNAc_Epimerase_2_dom"/>
</dbReference>
<dbReference type="EMBL" id="PDJF01000001">
    <property type="protein sequence ID" value="PFG27501.1"/>
    <property type="molecule type" value="Genomic_DNA"/>
</dbReference>
<dbReference type="Pfam" id="PF02350">
    <property type="entry name" value="Epimerase_2"/>
    <property type="match status" value="1"/>
</dbReference>
<dbReference type="Proteomes" id="UP000221653">
    <property type="component" value="Unassembled WGS sequence"/>
</dbReference>
<dbReference type="AlphaFoldDB" id="A0A2A9DMA3"/>
<keyword evidence="7" id="KW-1185">Reference proteome</keyword>
<name>A0A2A9DMA3_9CORY</name>
<dbReference type="PANTHER" id="PTHR43174">
    <property type="entry name" value="UDP-N-ACETYLGLUCOSAMINE 2-EPIMERASE"/>
    <property type="match status" value="1"/>
</dbReference>
<dbReference type="Gene3D" id="3.40.50.2000">
    <property type="entry name" value="Glycogen Phosphorylase B"/>
    <property type="match status" value="2"/>
</dbReference>
<organism evidence="6 7">
    <name type="scientific">Corynebacterium renale</name>
    <dbReference type="NCBI Taxonomy" id="1724"/>
    <lineage>
        <taxon>Bacteria</taxon>
        <taxon>Bacillati</taxon>
        <taxon>Actinomycetota</taxon>
        <taxon>Actinomycetes</taxon>
        <taxon>Mycobacteriales</taxon>
        <taxon>Corynebacteriaceae</taxon>
        <taxon>Corynebacterium</taxon>
    </lineage>
</organism>
<accession>A0A2A9DMA3</accession>
<dbReference type="SUPFAM" id="SSF53756">
    <property type="entry name" value="UDP-Glycosyltransferase/glycogen phosphorylase"/>
    <property type="match status" value="1"/>
</dbReference>
<gene>
    <name evidence="6" type="ORF">ATK06_0562</name>
</gene>
<evidence type="ECO:0000259" key="5">
    <source>
        <dbReference type="Pfam" id="PF02350"/>
    </source>
</evidence>
<proteinExistence type="inferred from homology"/>
<dbReference type="PANTHER" id="PTHR43174:SF2">
    <property type="entry name" value="UDP-N-ACETYLGLUCOSAMINE 2-EPIMERASE"/>
    <property type="match status" value="1"/>
</dbReference>
<evidence type="ECO:0000313" key="6">
    <source>
        <dbReference type="EMBL" id="PFG27501.1"/>
    </source>
</evidence>
<protein>
    <recommendedName>
        <fullName evidence="3">UDP-N-acetylglucosamine 2-epimerase (non-hydrolyzing)</fullName>
        <ecNumber evidence="3">5.1.3.14</ecNumber>
    </recommendedName>
</protein>
<dbReference type="EC" id="5.1.3.14" evidence="3"/>
<sequence>MPTAKIMVAYGTRPEAIKLAPVIKALRDDSRFESVIVSTGQHREMLQQVTDLFGFTPDVELNLMHKKQPLNRIMSRALKRLDEVLKKHKPDVLVVQGDTSTAAAAAIAGFNREAKIVHVEAGLRSWDLSSPFPEEANRKIISAIASLHLTPTKSAKQNLLNEGIDPDRILVTGNTVIDALRETVHKTSALSDPRICEALEKYSQRIIVTSHRRENLPALSAIGSAIGHLAREYPDTAFLLPMHMNPKIRKRLLPAIEGLDNVVTTGPLPYDQFMHLMQEATLIVTDSGGVQEEAPALGLPALLIRDTTERPEAIDAGAVKLIGSDPQAIISEVENLLENPAAYEAMRHAVNPFGDGAATPRIISALDALVAARPLDGIAEFQARY</sequence>
<reference evidence="6 7" key="1">
    <citation type="submission" date="2017-10" db="EMBL/GenBank/DDBJ databases">
        <title>Sequencing the genomes of 1000 actinobacteria strains.</title>
        <authorList>
            <person name="Klenk H.-P."/>
        </authorList>
    </citation>
    <scope>NUCLEOTIDE SEQUENCE [LARGE SCALE GENOMIC DNA]</scope>
    <source>
        <strain evidence="6 7">DSM 20688</strain>
    </source>
</reference>
<evidence type="ECO:0000256" key="3">
    <source>
        <dbReference type="ARBA" id="ARBA00038858"/>
    </source>
</evidence>
<evidence type="ECO:0000256" key="2">
    <source>
        <dbReference type="ARBA" id="ARBA00038209"/>
    </source>
</evidence>
<evidence type="ECO:0000256" key="1">
    <source>
        <dbReference type="ARBA" id="ARBA00023235"/>
    </source>
</evidence>
<evidence type="ECO:0000256" key="4">
    <source>
        <dbReference type="RuleBase" id="RU003513"/>
    </source>
</evidence>
<feature type="domain" description="UDP-N-acetylglucosamine 2-epimerase" evidence="5">
    <location>
        <begin position="24"/>
        <end position="366"/>
    </location>
</feature>